<dbReference type="PANTHER" id="PTHR42987">
    <property type="entry name" value="PEPTIDASE S49"/>
    <property type="match status" value="1"/>
</dbReference>
<keyword evidence="4" id="KW-1185">Reference proteome</keyword>
<dbReference type="InterPro" id="IPR033855">
    <property type="entry name" value="Protein_C"/>
</dbReference>
<evidence type="ECO:0000259" key="2">
    <source>
        <dbReference type="Pfam" id="PF01343"/>
    </source>
</evidence>
<name>A0ABX2KV80_9PROT</name>
<protein>
    <submittedName>
        <fullName evidence="3">S49 family peptidase</fullName>
    </submittedName>
</protein>
<evidence type="ECO:0000256" key="1">
    <source>
        <dbReference type="ARBA" id="ARBA00008683"/>
    </source>
</evidence>
<proteinExistence type="inferred from homology"/>
<comment type="similarity">
    <text evidence="1">Belongs to the peptidase S49 family.</text>
</comment>
<accession>A0ABX2KV80</accession>
<dbReference type="InterPro" id="IPR029045">
    <property type="entry name" value="ClpP/crotonase-like_dom_sf"/>
</dbReference>
<dbReference type="PANTHER" id="PTHR42987:SF4">
    <property type="entry name" value="PROTEASE SOHB-RELATED"/>
    <property type="match status" value="1"/>
</dbReference>
<gene>
    <name evidence="3" type="ORF">GBZ26_04340</name>
</gene>
<dbReference type="EMBL" id="WHOR01000018">
    <property type="protein sequence ID" value="NUB18452.1"/>
    <property type="molecule type" value="Genomic_DNA"/>
</dbReference>
<organism evidence="3 4">
    <name type="scientific">Azospirillum formosense</name>
    <dbReference type="NCBI Taxonomy" id="861533"/>
    <lineage>
        <taxon>Bacteria</taxon>
        <taxon>Pseudomonadati</taxon>
        <taxon>Pseudomonadota</taxon>
        <taxon>Alphaproteobacteria</taxon>
        <taxon>Rhodospirillales</taxon>
        <taxon>Azospirillaceae</taxon>
        <taxon>Azospirillum</taxon>
    </lineage>
</organism>
<dbReference type="RefSeq" id="WP_174437758.1">
    <property type="nucleotide sequence ID" value="NZ_BAABCC010000005.1"/>
</dbReference>
<feature type="domain" description="Peptidase S49" evidence="2">
    <location>
        <begin position="155"/>
        <end position="299"/>
    </location>
</feature>
<dbReference type="Pfam" id="PF01343">
    <property type="entry name" value="Peptidase_S49"/>
    <property type="match status" value="1"/>
</dbReference>
<dbReference type="SUPFAM" id="SSF52096">
    <property type="entry name" value="ClpP/crotonase"/>
    <property type="match status" value="1"/>
</dbReference>
<dbReference type="Gene3D" id="6.20.330.10">
    <property type="match status" value="1"/>
</dbReference>
<dbReference type="CDD" id="cd07022">
    <property type="entry name" value="S49_Sppa_36K_type"/>
    <property type="match status" value="1"/>
</dbReference>
<evidence type="ECO:0000313" key="3">
    <source>
        <dbReference type="EMBL" id="NUB18452.1"/>
    </source>
</evidence>
<comment type="caution">
    <text evidence="3">The sequence shown here is derived from an EMBL/GenBank/DDBJ whole genome shotgun (WGS) entry which is preliminary data.</text>
</comment>
<dbReference type="Proteomes" id="UP000639419">
    <property type="component" value="Unassembled WGS sequence"/>
</dbReference>
<evidence type="ECO:0000313" key="4">
    <source>
        <dbReference type="Proteomes" id="UP000639419"/>
    </source>
</evidence>
<reference evidence="3 4" key="1">
    <citation type="submission" date="2019-10" db="EMBL/GenBank/DDBJ databases">
        <title>Genome sequence of Azospirillum formosense CC-Nfb-7.</title>
        <authorList>
            <person name="Ambrosini A."/>
            <person name="Sant'Anna F.H."/>
            <person name="Cassan F.D."/>
            <person name="Souza E.M."/>
            <person name="Passaglia L.M.P."/>
        </authorList>
    </citation>
    <scope>NUCLEOTIDE SEQUENCE [LARGE SCALE GENOMIC DNA]</scope>
    <source>
        <strain evidence="3 4">CC-NFb-7</strain>
    </source>
</reference>
<sequence>MPERSATIAPDAMELHYAHIVRAVADTPWAITPRMLALITDLVAFRAAGNRLTKAEIRDRIAAEVEGRINAETARVGAARSGDVAVIPLQGVITPRAGMFADVSGMAALDRFRARVREALSNEQVGSILVHIDSPGGSVDLVEEAARELFDARGQKRLVGIADTLCASAAYWIGAQVDELVVTPSGEVGSIGVYAAHVEYSKAMEAAGVKATLVKAGKFKAEGNPYEPLTEEAQAAMQARVNDYYDMFVKAVARGRGVKPADVRNGFGEGRVVGAAEAVRLGMADRVATFEDTLARMRNARPSGQSRRSLAFA</sequence>
<dbReference type="InterPro" id="IPR002142">
    <property type="entry name" value="Peptidase_S49"/>
</dbReference>
<dbReference type="Gene3D" id="3.90.226.10">
    <property type="entry name" value="2-enoyl-CoA Hydratase, Chain A, domain 1"/>
    <property type="match status" value="1"/>
</dbReference>